<dbReference type="InterPro" id="IPR027417">
    <property type="entry name" value="P-loop_NTPase"/>
</dbReference>
<evidence type="ECO:0000313" key="11">
    <source>
        <dbReference type="Proteomes" id="UP000198287"/>
    </source>
</evidence>
<keyword evidence="3" id="KW-0547">Nucleotide-binding</keyword>
<dbReference type="PROSITE" id="PS51012">
    <property type="entry name" value="ABC_TM2"/>
    <property type="match status" value="1"/>
</dbReference>
<dbReference type="Pfam" id="PF12698">
    <property type="entry name" value="ABC2_membrane_3"/>
    <property type="match status" value="1"/>
</dbReference>
<comment type="caution">
    <text evidence="10">The sequence shown here is derived from an EMBL/GenBank/DDBJ whole genome shotgun (WGS) entry which is preliminary data.</text>
</comment>
<evidence type="ECO:0000256" key="6">
    <source>
        <dbReference type="ARBA" id="ARBA00023136"/>
    </source>
</evidence>
<feature type="transmembrane region" description="Helical" evidence="7">
    <location>
        <begin position="844"/>
        <end position="870"/>
    </location>
</feature>
<evidence type="ECO:0000256" key="7">
    <source>
        <dbReference type="SAM" id="Phobius"/>
    </source>
</evidence>
<dbReference type="GO" id="GO:0005524">
    <property type="term" value="F:ATP binding"/>
    <property type="evidence" value="ECO:0007669"/>
    <property type="project" value="UniProtKB-KW"/>
</dbReference>
<keyword evidence="11" id="KW-1185">Reference proteome</keyword>
<keyword evidence="2 7" id="KW-0812">Transmembrane</keyword>
<evidence type="ECO:0000259" key="9">
    <source>
        <dbReference type="PROSITE" id="PS51012"/>
    </source>
</evidence>
<evidence type="ECO:0000256" key="1">
    <source>
        <dbReference type="ARBA" id="ARBA00004141"/>
    </source>
</evidence>
<feature type="transmembrane region" description="Helical" evidence="7">
    <location>
        <begin position="676"/>
        <end position="699"/>
    </location>
</feature>
<dbReference type="OrthoDB" id="10255969at2759"/>
<dbReference type="Proteomes" id="UP000198287">
    <property type="component" value="Unassembled WGS sequence"/>
</dbReference>
<keyword evidence="5 7" id="KW-1133">Transmembrane helix</keyword>
<feature type="transmembrane region" description="Helical" evidence="7">
    <location>
        <begin position="729"/>
        <end position="749"/>
    </location>
</feature>
<comment type="subcellular location">
    <subcellularLocation>
        <location evidence="1">Membrane</location>
        <topology evidence="1">Multi-pass membrane protein</topology>
    </subcellularLocation>
</comment>
<dbReference type="GO" id="GO:0016020">
    <property type="term" value="C:membrane"/>
    <property type="evidence" value="ECO:0007669"/>
    <property type="project" value="UniProtKB-SubCell"/>
</dbReference>
<feature type="domain" description="ABC transporter" evidence="8">
    <location>
        <begin position="109"/>
        <end position="345"/>
    </location>
</feature>
<dbReference type="GO" id="GO:0140359">
    <property type="term" value="F:ABC-type transporter activity"/>
    <property type="evidence" value="ECO:0007669"/>
    <property type="project" value="InterPro"/>
</dbReference>
<dbReference type="OMA" id="VLRQNIW"/>
<dbReference type="PANTHER" id="PTHR43038:SF3">
    <property type="entry name" value="ABC TRANSPORTER G FAMILY MEMBER 20 ISOFORM X1"/>
    <property type="match status" value="1"/>
</dbReference>
<keyword evidence="6 7" id="KW-0472">Membrane</keyword>
<dbReference type="EMBL" id="LNIX01000017">
    <property type="protein sequence ID" value="OXA45662.1"/>
    <property type="molecule type" value="Genomic_DNA"/>
</dbReference>
<dbReference type="InterPro" id="IPR013525">
    <property type="entry name" value="ABC2_TM"/>
</dbReference>
<dbReference type="PROSITE" id="PS50893">
    <property type="entry name" value="ABC_TRANSPORTER_2"/>
    <property type="match status" value="1"/>
</dbReference>
<dbReference type="SMART" id="SM00382">
    <property type="entry name" value="AAA"/>
    <property type="match status" value="1"/>
</dbReference>
<dbReference type="GO" id="GO:0016887">
    <property type="term" value="F:ATP hydrolysis activity"/>
    <property type="evidence" value="ECO:0007669"/>
    <property type="project" value="InterPro"/>
</dbReference>
<sequence length="873" mass="96480">MTTLKLNLNQKQTNVSKHNYHYRSSSSVLPMPVDESVYLKSLQYIYVNNNLGEGEDHHPDSSRVIYRSGGGAGGGGVIDKNTIIMSPPLANAEAKPSNTVMEPPRRIAISVQGAWKQYGSGKGLKVTPVLQGLNMTVREGTIYSLLGASGCGKTTLLACIVGMRRLDGGNCFIFGARPGTVESGIPGKRVGYMPQEIALYGEFTIREAMEYFGRIYGMSRDEVENKMSFLMKFLDLPPSHRHIVTLSGGQQRRVSFAVALLHDPEILILDEPTVGVDPLLRQNIWNHLSSLVSTGRTTVIITTHYIEEAKQANRIGLMRSGRLLAEDSPPNLLKVHQCLSLEDVFLKLCMKDKSNNNNALVPMLNVVTNVNKNAASPQPPNEINLVSVYNEKNRQFRGGENNDGTTTVVTTTTPEENGGIVGLAFHQSNEQLVGGDAGSDVSSNPDTDCRAIKDVSDDCSDCLSRPWSFNFQNSLNRLTALTLKNFICMWRNIGFMLFIFLLPAIQVILFCLAIGREPRDIRVGVINNEMSTLGLCDAPMGCSTANLSCRYLKFLPKDSLHLTFYENETAAISEIEKGNMWGYISFPSNFSEAMIERGISGNLADNETLHASRIKIKMDMSNQQIAFSLQRIFLETFQSFSKRLLSDCDYDPASGDLPLQFEEPVYGHDHPSFMEFLAPGIVLSIIFFMSVASTGSAFITEKKEGMMDRSLVAGVTTGEVITAHMITHYVVMVGQTALVFVFMMIVFEVPVRGPLVWAIAITLLQGTCGMAFGFLISVICTEERNAIQMALGSFYPNLLLSGVVWPIESMPKMLRDMAYIMPETLACESMRSILSRGWGITHPAVWPGFVASIVWSIIFWILAVLTARLYRSK</sequence>
<dbReference type="InterPro" id="IPR003439">
    <property type="entry name" value="ABC_transporter-like_ATP-bd"/>
</dbReference>
<feature type="transmembrane region" description="Helical" evidence="7">
    <location>
        <begin position="755"/>
        <end position="779"/>
    </location>
</feature>
<dbReference type="SUPFAM" id="SSF52540">
    <property type="entry name" value="P-loop containing nucleoside triphosphate hydrolases"/>
    <property type="match status" value="1"/>
</dbReference>
<reference evidence="10 11" key="1">
    <citation type="submission" date="2015-12" db="EMBL/GenBank/DDBJ databases">
        <title>The genome of Folsomia candida.</title>
        <authorList>
            <person name="Faddeeva A."/>
            <person name="Derks M.F."/>
            <person name="Anvar Y."/>
            <person name="Smit S."/>
            <person name="Van Straalen N."/>
            <person name="Roelofs D."/>
        </authorList>
    </citation>
    <scope>NUCLEOTIDE SEQUENCE [LARGE SCALE GENOMIC DNA]</scope>
    <source>
        <strain evidence="10 11">VU population</strain>
        <tissue evidence="10">Whole body</tissue>
    </source>
</reference>
<evidence type="ECO:0000256" key="2">
    <source>
        <dbReference type="ARBA" id="ARBA00022692"/>
    </source>
</evidence>
<evidence type="ECO:0000256" key="5">
    <source>
        <dbReference type="ARBA" id="ARBA00022989"/>
    </source>
</evidence>
<gene>
    <name evidence="10" type="ORF">Fcan01_19720</name>
</gene>
<evidence type="ECO:0000313" key="10">
    <source>
        <dbReference type="EMBL" id="OXA45662.1"/>
    </source>
</evidence>
<dbReference type="InterPro" id="IPR003593">
    <property type="entry name" value="AAA+_ATPase"/>
</dbReference>
<feature type="transmembrane region" description="Helical" evidence="7">
    <location>
        <begin position="493"/>
        <end position="515"/>
    </location>
</feature>
<evidence type="ECO:0000259" key="8">
    <source>
        <dbReference type="PROSITE" id="PS50893"/>
    </source>
</evidence>
<dbReference type="PANTHER" id="PTHR43038">
    <property type="entry name" value="ATP-BINDING CASSETTE, SUB-FAMILY H, MEMBER 1"/>
    <property type="match status" value="1"/>
</dbReference>
<dbReference type="PROSITE" id="PS00211">
    <property type="entry name" value="ABC_TRANSPORTER_1"/>
    <property type="match status" value="1"/>
</dbReference>
<dbReference type="AlphaFoldDB" id="A0A226DJF1"/>
<dbReference type="STRING" id="158441.A0A226DJF1"/>
<keyword evidence="4" id="KW-0067">ATP-binding</keyword>
<evidence type="ECO:0000256" key="3">
    <source>
        <dbReference type="ARBA" id="ARBA00022741"/>
    </source>
</evidence>
<name>A0A226DJF1_FOLCA</name>
<organism evidence="10 11">
    <name type="scientific">Folsomia candida</name>
    <name type="common">Springtail</name>
    <dbReference type="NCBI Taxonomy" id="158441"/>
    <lineage>
        <taxon>Eukaryota</taxon>
        <taxon>Metazoa</taxon>
        <taxon>Ecdysozoa</taxon>
        <taxon>Arthropoda</taxon>
        <taxon>Hexapoda</taxon>
        <taxon>Collembola</taxon>
        <taxon>Entomobryomorpha</taxon>
        <taxon>Isotomoidea</taxon>
        <taxon>Isotomidae</taxon>
        <taxon>Proisotominae</taxon>
        <taxon>Folsomia</taxon>
    </lineage>
</organism>
<dbReference type="InterPro" id="IPR017871">
    <property type="entry name" value="ABC_transporter-like_CS"/>
</dbReference>
<accession>A0A226DJF1</accession>
<feature type="transmembrane region" description="Helical" evidence="7">
    <location>
        <begin position="786"/>
        <end position="807"/>
    </location>
</feature>
<feature type="domain" description="ABC transmembrane type-2" evidence="9">
    <location>
        <begin position="634"/>
        <end position="870"/>
    </location>
</feature>
<dbReference type="Gene3D" id="3.40.50.300">
    <property type="entry name" value="P-loop containing nucleotide triphosphate hydrolases"/>
    <property type="match status" value="1"/>
</dbReference>
<dbReference type="Pfam" id="PF00005">
    <property type="entry name" value="ABC_tran"/>
    <property type="match status" value="1"/>
</dbReference>
<protein>
    <submittedName>
        <fullName evidence="10">ABC transporter G family member 23</fullName>
    </submittedName>
</protein>
<proteinExistence type="predicted"/>
<dbReference type="InterPro" id="IPR047817">
    <property type="entry name" value="ABC2_TM_bact-type"/>
</dbReference>
<evidence type="ECO:0000256" key="4">
    <source>
        <dbReference type="ARBA" id="ARBA00022840"/>
    </source>
</evidence>